<name>A0A926E191_9FIRM</name>
<dbReference type="EMBL" id="JACRST010000023">
    <property type="protein sequence ID" value="MBC8547527.1"/>
    <property type="molecule type" value="Genomic_DNA"/>
</dbReference>
<evidence type="ECO:0000256" key="2">
    <source>
        <dbReference type="SAM" id="SignalP"/>
    </source>
</evidence>
<sequence>MKQLICALLAAALAFGLTACSANRPVKVSSSAADEPSSAASEPAPPPEPSSEAEPAPSSSEPAQEEIELPPLEGAFSFSADDFIAQIDQTMSQNGLPTLAGSPLETGEREVKGFGTVDVRTYTLAKGVEVLFYETQDEGRLTQIMCNAVSTEMDDAGIVACSVFASSMLAQLDPDAHQAVEQQLDLSQADDGQMLTASGDNATYIHLYANSTEMLAARPKT</sequence>
<dbReference type="PROSITE" id="PS51257">
    <property type="entry name" value="PROKAR_LIPOPROTEIN"/>
    <property type="match status" value="1"/>
</dbReference>
<gene>
    <name evidence="3" type="ORF">H8711_11380</name>
</gene>
<evidence type="ECO:0000256" key="1">
    <source>
        <dbReference type="SAM" id="MobiDB-lite"/>
    </source>
</evidence>
<feature type="region of interest" description="Disordered" evidence="1">
    <location>
        <begin position="28"/>
        <end position="66"/>
    </location>
</feature>
<dbReference type="Proteomes" id="UP000653127">
    <property type="component" value="Unassembled WGS sequence"/>
</dbReference>
<comment type="caution">
    <text evidence="3">The sequence shown here is derived from an EMBL/GenBank/DDBJ whole genome shotgun (WGS) entry which is preliminary data.</text>
</comment>
<feature type="compositionally biased region" description="Low complexity" evidence="1">
    <location>
        <begin position="29"/>
        <end position="42"/>
    </location>
</feature>
<keyword evidence="4" id="KW-1185">Reference proteome</keyword>
<feature type="compositionally biased region" description="Low complexity" evidence="1">
    <location>
        <begin position="50"/>
        <end position="62"/>
    </location>
</feature>
<feature type="signal peptide" evidence="2">
    <location>
        <begin position="1"/>
        <end position="21"/>
    </location>
</feature>
<protein>
    <recommendedName>
        <fullName evidence="5">Lipoprotein</fullName>
    </recommendedName>
</protein>
<dbReference type="AlphaFoldDB" id="A0A926E191"/>
<keyword evidence="2" id="KW-0732">Signal</keyword>
<proteinExistence type="predicted"/>
<dbReference type="RefSeq" id="WP_249283568.1">
    <property type="nucleotide sequence ID" value="NZ_JACRST010000023.1"/>
</dbReference>
<feature type="chain" id="PRO_5039392497" description="Lipoprotein" evidence="2">
    <location>
        <begin position="22"/>
        <end position="221"/>
    </location>
</feature>
<evidence type="ECO:0000313" key="4">
    <source>
        <dbReference type="Proteomes" id="UP000653127"/>
    </source>
</evidence>
<accession>A0A926E191</accession>
<evidence type="ECO:0008006" key="5">
    <source>
        <dbReference type="Google" id="ProtNLM"/>
    </source>
</evidence>
<evidence type="ECO:0000313" key="3">
    <source>
        <dbReference type="EMBL" id="MBC8547527.1"/>
    </source>
</evidence>
<organism evidence="3 4">
    <name type="scientific">Ligaoa zhengdingensis</name>
    <dbReference type="NCBI Taxonomy" id="2763658"/>
    <lineage>
        <taxon>Bacteria</taxon>
        <taxon>Bacillati</taxon>
        <taxon>Bacillota</taxon>
        <taxon>Clostridia</taxon>
        <taxon>Eubacteriales</taxon>
        <taxon>Oscillospiraceae</taxon>
        <taxon>Ligaoa</taxon>
    </lineage>
</organism>
<reference evidence="3" key="1">
    <citation type="submission" date="2020-08" db="EMBL/GenBank/DDBJ databases">
        <title>Genome public.</title>
        <authorList>
            <person name="Liu C."/>
            <person name="Sun Q."/>
        </authorList>
    </citation>
    <scope>NUCLEOTIDE SEQUENCE</scope>
    <source>
        <strain evidence="3">NSJ-31</strain>
    </source>
</reference>